<dbReference type="Proteomes" id="UP001317963">
    <property type="component" value="Chromosome"/>
</dbReference>
<dbReference type="PANTHER" id="PTHR43470">
    <property type="entry name" value="PHOSPHATE TRANSPORT SYSTEM PERMEASE PROTEIN PSTA-RELATED"/>
    <property type="match status" value="1"/>
</dbReference>
<dbReference type="SUPFAM" id="SSF161098">
    <property type="entry name" value="MetI-like"/>
    <property type="match status" value="1"/>
</dbReference>
<dbReference type="Gene3D" id="1.10.3720.10">
    <property type="entry name" value="MetI-like"/>
    <property type="match status" value="1"/>
</dbReference>
<evidence type="ECO:0000256" key="3">
    <source>
        <dbReference type="ARBA" id="ARBA00022989"/>
    </source>
</evidence>
<dbReference type="InterPro" id="IPR000515">
    <property type="entry name" value="MetI-like"/>
</dbReference>
<proteinExistence type="inferred from homology"/>
<feature type="transmembrane region" description="Helical" evidence="5">
    <location>
        <begin position="12"/>
        <end position="36"/>
    </location>
</feature>
<dbReference type="PANTHER" id="PTHR43470:SF6">
    <property type="entry name" value="PHOSPHATE TRANSPORT SYSTEM PERMEASE PROTEIN PSTA"/>
    <property type="match status" value="1"/>
</dbReference>
<gene>
    <name evidence="7" type="ORF">E0F26_09770</name>
</gene>
<feature type="transmembrane region" description="Helical" evidence="5">
    <location>
        <begin position="211"/>
        <end position="233"/>
    </location>
</feature>
<name>A0ABY6QAL3_9GAMM</name>
<feature type="transmembrane region" description="Helical" evidence="5">
    <location>
        <begin position="57"/>
        <end position="76"/>
    </location>
</feature>
<reference evidence="7 8" key="1">
    <citation type="submission" date="2019-02" db="EMBL/GenBank/DDBJ databases">
        <title>Halieaceae_genomes.</title>
        <authorList>
            <person name="Li S.-H."/>
        </authorList>
    </citation>
    <scope>NUCLEOTIDE SEQUENCE [LARGE SCALE GENOMIC DNA]</scope>
    <source>
        <strain evidence="7 8">JH123</strain>
    </source>
</reference>
<evidence type="ECO:0000313" key="8">
    <source>
        <dbReference type="Proteomes" id="UP001317963"/>
    </source>
</evidence>
<feature type="transmembrane region" description="Helical" evidence="5">
    <location>
        <begin position="82"/>
        <end position="104"/>
    </location>
</feature>
<keyword evidence="2 5" id="KW-0812">Transmembrane</keyword>
<keyword evidence="5" id="KW-0813">Transport</keyword>
<dbReference type="InterPro" id="IPR035906">
    <property type="entry name" value="MetI-like_sf"/>
</dbReference>
<organism evidence="7 8">
    <name type="scientific">Candidatus Paraluminiphilus aquimaris</name>
    <dbReference type="NCBI Taxonomy" id="2518994"/>
    <lineage>
        <taxon>Bacteria</taxon>
        <taxon>Pseudomonadati</taxon>
        <taxon>Pseudomonadota</taxon>
        <taxon>Gammaproteobacteria</taxon>
        <taxon>Cellvibrionales</taxon>
        <taxon>Halieaceae</taxon>
        <taxon>Candidatus Paraluminiphilus</taxon>
    </lineage>
</organism>
<protein>
    <submittedName>
        <fullName evidence="7">ABC transporter permease subunit</fullName>
    </submittedName>
</protein>
<evidence type="ECO:0000256" key="2">
    <source>
        <dbReference type="ARBA" id="ARBA00022692"/>
    </source>
</evidence>
<keyword evidence="3 5" id="KW-1133">Transmembrane helix</keyword>
<dbReference type="EMBL" id="CP036501">
    <property type="protein sequence ID" value="UZP75620.1"/>
    <property type="molecule type" value="Genomic_DNA"/>
</dbReference>
<evidence type="ECO:0000256" key="1">
    <source>
        <dbReference type="ARBA" id="ARBA00004651"/>
    </source>
</evidence>
<dbReference type="CDD" id="cd06261">
    <property type="entry name" value="TM_PBP2"/>
    <property type="match status" value="1"/>
</dbReference>
<evidence type="ECO:0000256" key="5">
    <source>
        <dbReference type="RuleBase" id="RU363032"/>
    </source>
</evidence>
<feature type="domain" description="ABC transmembrane type-1" evidence="6">
    <location>
        <begin position="79"/>
        <end position="311"/>
    </location>
</feature>
<dbReference type="Pfam" id="PF00528">
    <property type="entry name" value="BPD_transp_1"/>
    <property type="match status" value="1"/>
</dbReference>
<feature type="transmembrane region" description="Helical" evidence="5">
    <location>
        <begin position="166"/>
        <end position="190"/>
    </location>
</feature>
<accession>A0ABY6QAL3</accession>
<feature type="transmembrane region" description="Helical" evidence="5">
    <location>
        <begin position="290"/>
        <end position="314"/>
    </location>
</feature>
<evidence type="ECO:0000256" key="4">
    <source>
        <dbReference type="ARBA" id="ARBA00023136"/>
    </source>
</evidence>
<dbReference type="PROSITE" id="PS50928">
    <property type="entry name" value="ABC_TM1"/>
    <property type="match status" value="1"/>
</dbReference>
<keyword evidence="8" id="KW-1185">Reference proteome</keyword>
<comment type="subcellular location">
    <subcellularLocation>
        <location evidence="1 5">Cell membrane</location>
        <topology evidence="1 5">Multi-pass membrane protein</topology>
    </subcellularLocation>
</comment>
<feature type="transmembrane region" description="Helical" evidence="5">
    <location>
        <begin position="124"/>
        <end position="146"/>
    </location>
</feature>
<evidence type="ECO:0000313" key="7">
    <source>
        <dbReference type="EMBL" id="UZP75620.1"/>
    </source>
</evidence>
<sequence>MGSRRDRLWSLVMIGLSASMVSTIMLIATGLFLLLFGSAVQWLISVSASRDISAIELLYDTVFTGVGLSYGLSAILPAIFGTLALVMLMTLFIAPLGIATALYLTEYARRTWYTKLIRISIMNLAGVPAIIYGVFGLGFFVYGLGGQVDELFFSDRLPSPTFGTPGLLWAALTLALLNLPVVIVAITEGLDALPSDLREASIALGATKGETVFRAVLPAALPSVFTGLILATARAAGEVAPLLLVGAVKYAPSLPFSAKAPFIELEQKFMHVGFQLFDAVLFNRVGPGDLGWIATVALVLVVLILTLNLIAVALRAIILRRRVPLNPF</sequence>
<keyword evidence="4 5" id="KW-0472">Membrane</keyword>
<comment type="similarity">
    <text evidence="5">Belongs to the binding-protein-dependent transport system permease family.</text>
</comment>
<evidence type="ECO:0000259" key="6">
    <source>
        <dbReference type="PROSITE" id="PS50928"/>
    </source>
</evidence>